<protein>
    <submittedName>
        <fullName evidence="1">Uncharacterized protein</fullName>
    </submittedName>
</protein>
<reference evidence="1 2" key="1">
    <citation type="submission" date="2021-03" db="EMBL/GenBank/DDBJ databases">
        <title>Enterococcal diversity collection.</title>
        <authorList>
            <person name="Gilmore M.S."/>
            <person name="Schwartzman J."/>
            <person name="Van Tyne D."/>
            <person name="Martin M."/>
            <person name="Earl A.M."/>
            <person name="Manson A.L."/>
            <person name="Straub T."/>
            <person name="Salamzade R."/>
            <person name="Saavedra J."/>
            <person name="Lebreton F."/>
            <person name="Prichula J."/>
            <person name="Schaufler K."/>
            <person name="Gaca A."/>
            <person name="Sgardioli B."/>
            <person name="Wagenaar J."/>
            <person name="Strong T."/>
        </authorList>
    </citation>
    <scope>NUCLEOTIDE SEQUENCE [LARGE SCALE GENOMIC DNA]</scope>
    <source>
        <strain evidence="1 2">DIV0869a</strain>
    </source>
</reference>
<name>A0ABS3GVZ9_9ENTE</name>
<organism evidence="1 2">
    <name type="scientific">Candidatus Enterococcus ikei</name>
    <dbReference type="NCBI Taxonomy" id="2815326"/>
    <lineage>
        <taxon>Bacteria</taxon>
        <taxon>Bacillati</taxon>
        <taxon>Bacillota</taxon>
        <taxon>Bacilli</taxon>
        <taxon>Lactobacillales</taxon>
        <taxon>Enterococcaceae</taxon>
        <taxon>Enterococcus</taxon>
    </lineage>
</organism>
<dbReference type="EMBL" id="JAFLWD010000003">
    <property type="protein sequence ID" value="MBO0438995.1"/>
    <property type="molecule type" value="Genomic_DNA"/>
</dbReference>
<comment type="caution">
    <text evidence="1">The sequence shown here is derived from an EMBL/GenBank/DDBJ whole genome shotgun (WGS) entry which is preliminary data.</text>
</comment>
<proteinExistence type="predicted"/>
<gene>
    <name evidence="1" type="ORF">JZO69_01290</name>
</gene>
<sequence length="381" mass="45188">MNIYDYENRTLNPLFLGGTYEQKIKQNKPKETYVQSINLLLLSINRLKEDYGKAIKSLLPNFQKITENVECDEELGYQKWIKKKLAVKTKFDSEGISIAHKENDLNPLENLLIIFIFQNFPKGPKRYKKQLKKFALSPMESAKELVSGIRTKTKQINSEYTSLVTQYGVNYIYCYMGMQVLFLSAYNEEFYKLMVELFQNNLNERLELYKKQEKLDKCTDEEVLKKFMKDTYTNGSSFYEFEVYKPFIDSIRSTDAKKFTPRNPYFTDETGKAVPETYTVLFNRDTKWWLRDYLIIKEFITDEKISLQSIDQYELFVLLDTIVAEVFFPGMEILSDRYFTEQHEFRQTIYGVNHYLTSGYGRLSLLLTCSDNSKYGEDYWF</sequence>
<evidence type="ECO:0000313" key="2">
    <source>
        <dbReference type="Proteomes" id="UP000664632"/>
    </source>
</evidence>
<keyword evidence="2" id="KW-1185">Reference proteome</keyword>
<dbReference type="Proteomes" id="UP000664632">
    <property type="component" value="Unassembled WGS sequence"/>
</dbReference>
<accession>A0ABS3GVZ9</accession>
<dbReference type="RefSeq" id="WP_207111104.1">
    <property type="nucleotide sequence ID" value="NZ_JAFLWD010000003.1"/>
</dbReference>
<evidence type="ECO:0000313" key="1">
    <source>
        <dbReference type="EMBL" id="MBO0438995.1"/>
    </source>
</evidence>